<dbReference type="PANTHER" id="PTHR37534:SF51">
    <property type="entry name" value="ACRIFLAVINE SENSITIVITY CONTROL PROTEIN ACR-2"/>
    <property type="match status" value="1"/>
</dbReference>
<evidence type="ECO:0000259" key="6">
    <source>
        <dbReference type="PROSITE" id="PS50048"/>
    </source>
</evidence>
<dbReference type="Pfam" id="PF11951">
    <property type="entry name" value="Fungal_trans_2"/>
    <property type="match status" value="1"/>
</dbReference>
<evidence type="ECO:0000313" key="8">
    <source>
        <dbReference type="Proteomes" id="UP000248340"/>
    </source>
</evidence>
<dbReference type="PROSITE" id="PS50048">
    <property type="entry name" value="ZN2_CY6_FUNGAL_2"/>
    <property type="match status" value="1"/>
</dbReference>
<dbReference type="RefSeq" id="XP_025491993.1">
    <property type="nucleotide sequence ID" value="XM_025631400.1"/>
</dbReference>
<evidence type="ECO:0000256" key="5">
    <source>
        <dbReference type="ARBA" id="ARBA00023242"/>
    </source>
</evidence>
<keyword evidence="8" id="KW-1185">Reference proteome</keyword>
<feature type="domain" description="Zn(2)-C6 fungal-type" evidence="6">
    <location>
        <begin position="4"/>
        <end position="32"/>
    </location>
</feature>
<keyword evidence="3" id="KW-0238">DNA-binding</keyword>
<proteinExistence type="predicted"/>
<name>A0A319CSQ5_9EURO</name>
<dbReference type="PROSITE" id="PS00463">
    <property type="entry name" value="ZN2_CY6_FUNGAL_1"/>
    <property type="match status" value="1"/>
</dbReference>
<organism evidence="7 8">
    <name type="scientific">Aspergillus uvarum CBS 121591</name>
    <dbReference type="NCBI Taxonomy" id="1448315"/>
    <lineage>
        <taxon>Eukaryota</taxon>
        <taxon>Fungi</taxon>
        <taxon>Dikarya</taxon>
        <taxon>Ascomycota</taxon>
        <taxon>Pezizomycotina</taxon>
        <taxon>Eurotiomycetes</taxon>
        <taxon>Eurotiomycetidae</taxon>
        <taxon>Eurotiales</taxon>
        <taxon>Aspergillaceae</taxon>
        <taxon>Aspergillus</taxon>
        <taxon>Aspergillus subgen. Circumdati</taxon>
    </lineage>
</organism>
<evidence type="ECO:0000313" key="7">
    <source>
        <dbReference type="EMBL" id="PYH81793.1"/>
    </source>
</evidence>
<evidence type="ECO:0000256" key="2">
    <source>
        <dbReference type="ARBA" id="ARBA00023015"/>
    </source>
</evidence>
<gene>
    <name evidence="7" type="ORF">BO82DRAFT_283218</name>
</gene>
<reference evidence="7 8" key="1">
    <citation type="submission" date="2016-12" db="EMBL/GenBank/DDBJ databases">
        <title>The genomes of Aspergillus section Nigri reveals drivers in fungal speciation.</title>
        <authorList>
            <consortium name="DOE Joint Genome Institute"/>
            <person name="Vesth T.C."/>
            <person name="Nybo J."/>
            <person name="Theobald S."/>
            <person name="Brandl J."/>
            <person name="Frisvad J.C."/>
            <person name="Nielsen K.F."/>
            <person name="Lyhne E.K."/>
            <person name="Kogle M.E."/>
            <person name="Kuo A."/>
            <person name="Riley R."/>
            <person name="Clum A."/>
            <person name="Nolan M."/>
            <person name="Lipzen A."/>
            <person name="Salamov A."/>
            <person name="Henrissat B."/>
            <person name="Wiebenga A."/>
            <person name="De Vries R.P."/>
            <person name="Grigoriev I.V."/>
            <person name="Mortensen U.H."/>
            <person name="Andersen M.R."/>
            <person name="Baker S.E."/>
        </authorList>
    </citation>
    <scope>NUCLEOTIDE SEQUENCE [LARGE SCALE GENOMIC DNA]</scope>
    <source>
        <strain evidence="7 8">CBS 121591</strain>
    </source>
</reference>
<dbReference type="VEuPathDB" id="FungiDB:BO82DRAFT_283218"/>
<dbReference type="GeneID" id="37134141"/>
<dbReference type="InterPro" id="IPR021858">
    <property type="entry name" value="Fun_TF"/>
</dbReference>
<dbReference type="EMBL" id="KZ821699">
    <property type="protein sequence ID" value="PYH81793.1"/>
    <property type="molecule type" value="Genomic_DNA"/>
</dbReference>
<dbReference type="Gene3D" id="4.10.240.10">
    <property type="entry name" value="Zn(2)-C6 fungal-type DNA-binding domain"/>
    <property type="match status" value="1"/>
</dbReference>
<protein>
    <recommendedName>
        <fullName evidence="6">Zn(2)-C6 fungal-type domain-containing protein</fullName>
    </recommendedName>
</protein>
<dbReference type="InterPro" id="IPR036864">
    <property type="entry name" value="Zn2-C6_fun-type_DNA-bd_sf"/>
</dbReference>
<sequence>MPSACHTCRRRRVKCDFRTPKCGRCEKSGVECLGYGKLITWVQGVASRGKMMGKSFEPSSAPSVSRSTEIRIQVQRTLMDPFLQDLSSEARHYLNHFYSRVWEDLVIYHLPMQTWNPCSELYWRSQTCPAMFHAIMAMAAYHRYNLITSKERAQGILVDALQWKQGALIRFQTMLSQVHPTTCVQVLVCSMLLANVDLLESGRDTWQLHLDSAVRLISLMGPGIRSLAGRPEHGGNLFDQWVISSILIQSIFGLTFSPSVGHHHLSILNNPTVRVLDSLVFAEGNHFLSCPAELASCIVLAFQTQEDFGTPCRDACHDLYESVQQFDPAAWATAMQCWTPVNDYRERLHIGSAYKTAVVLYLSRMLPNFSPGGCTPERQTGLVQAVIGHISQVPPSSALFKSTIWSSFVAGAEATDPHHREWVAAHLDAISAQIPWNTTVTATEALREVWRRVDLPQTEPLSAPRNWIQEFRHLKVAVFPA</sequence>
<dbReference type="SUPFAM" id="SSF57701">
    <property type="entry name" value="Zn2/Cys6 DNA-binding domain"/>
    <property type="match status" value="1"/>
</dbReference>
<dbReference type="GO" id="GO:0008270">
    <property type="term" value="F:zinc ion binding"/>
    <property type="evidence" value="ECO:0007669"/>
    <property type="project" value="InterPro"/>
</dbReference>
<dbReference type="PANTHER" id="PTHR37534">
    <property type="entry name" value="TRANSCRIPTIONAL ACTIVATOR PROTEIN UGA3"/>
    <property type="match status" value="1"/>
</dbReference>
<dbReference type="STRING" id="1448315.A0A319CSQ5"/>
<evidence type="ECO:0000256" key="3">
    <source>
        <dbReference type="ARBA" id="ARBA00023125"/>
    </source>
</evidence>
<dbReference type="OrthoDB" id="5380854at2759"/>
<dbReference type="SMART" id="SM00066">
    <property type="entry name" value="GAL4"/>
    <property type="match status" value="1"/>
</dbReference>
<dbReference type="GO" id="GO:0000976">
    <property type="term" value="F:transcription cis-regulatory region binding"/>
    <property type="evidence" value="ECO:0007669"/>
    <property type="project" value="TreeGrafter"/>
</dbReference>
<keyword evidence="2" id="KW-0805">Transcription regulation</keyword>
<dbReference type="Proteomes" id="UP000248340">
    <property type="component" value="Unassembled WGS sequence"/>
</dbReference>
<dbReference type="GO" id="GO:0045944">
    <property type="term" value="P:positive regulation of transcription by RNA polymerase II"/>
    <property type="evidence" value="ECO:0007669"/>
    <property type="project" value="TreeGrafter"/>
</dbReference>
<dbReference type="GO" id="GO:0000981">
    <property type="term" value="F:DNA-binding transcription factor activity, RNA polymerase II-specific"/>
    <property type="evidence" value="ECO:0007669"/>
    <property type="project" value="InterPro"/>
</dbReference>
<dbReference type="InterPro" id="IPR001138">
    <property type="entry name" value="Zn2Cys6_DnaBD"/>
</dbReference>
<dbReference type="AlphaFoldDB" id="A0A319CSQ5"/>
<evidence type="ECO:0000256" key="1">
    <source>
        <dbReference type="ARBA" id="ARBA00004123"/>
    </source>
</evidence>
<comment type="subcellular location">
    <subcellularLocation>
        <location evidence="1">Nucleus</location>
    </subcellularLocation>
</comment>
<keyword evidence="5" id="KW-0539">Nucleus</keyword>
<dbReference type="GO" id="GO:0005634">
    <property type="term" value="C:nucleus"/>
    <property type="evidence" value="ECO:0007669"/>
    <property type="project" value="UniProtKB-SubCell"/>
</dbReference>
<dbReference type="CDD" id="cd00067">
    <property type="entry name" value="GAL4"/>
    <property type="match status" value="1"/>
</dbReference>
<accession>A0A319CSQ5</accession>
<evidence type="ECO:0000256" key="4">
    <source>
        <dbReference type="ARBA" id="ARBA00023163"/>
    </source>
</evidence>
<dbReference type="Pfam" id="PF00172">
    <property type="entry name" value="Zn_clus"/>
    <property type="match status" value="1"/>
</dbReference>
<keyword evidence="4" id="KW-0804">Transcription</keyword>